<keyword evidence="4" id="KW-1185">Reference proteome</keyword>
<dbReference type="Proteomes" id="UP001501777">
    <property type="component" value="Unassembled WGS sequence"/>
</dbReference>
<dbReference type="RefSeq" id="WP_344399887.1">
    <property type="nucleotide sequence ID" value="NZ_BAAASG010000006.1"/>
</dbReference>
<reference evidence="4" key="1">
    <citation type="journal article" date="2019" name="Int. J. Syst. Evol. Microbiol.">
        <title>The Global Catalogue of Microorganisms (GCM) 10K type strain sequencing project: providing services to taxonomists for standard genome sequencing and annotation.</title>
        <authorList>
            <consortium name="The Broad Institute Genomics Platform"/>
            <consortium name="The Broad Institute Genome Sequencing Center for Infectious Disease"/>
            <person name="Wu L."/>
            <person name="Ma J."/>
        </authorList>
    </citation>
    <scope>NUCLEOTIDE SEQUENCE [LARGE SCALE GENOMIC DNA]</scope>
    <source>
        <strain evidence="4">JCM 4395</strain>
    </source>
</reference>
<comment type="caution">
    <text evidence="3">The sequence shown here is derived from an EMBL/GenBank/DDBJ whole genome shotgun (WGS) entry which is preliminary data.</text>
</comment>
<evidence type="ECO:0008006" key="5">
    <source>
        <dbReference type="Google" id="ProtNLM"/>
    </source>
</evidence>
<dbReference type="EMBL" id="BAAASG010000006">
    <property type="protein sequence ID" value="GAA2483436.1"/>
    <property type="molecule type" value="Genomic_DNA"/>
</dbReference>
<dbReference type="Gene3D" id="1.10.10.10">
    <property type="entry name" value="Winged helix-like DNA-binding domain superfamily/Winged helix DNA-binding domain"/>
    <property type="match status" value="1"/>
</dbReference>
<feature type="region of interest" description="Disordered" evidence="2">
    <location>
        <begin position="66"/>
        <end position="125"/>
    </location>
</feature>
<sequence>MPENTTTSTELTSQYAAQVTSDLERNLKEQERISGEIAALQEQLTTLQHDHTVLTNMQQALGITLRPDKPATAPEQATVPAPRKKAATRSSGTARAKKSSAAPSRARTRKSASKAPVADTPTTQPSLVELIRQHLAGQSEPRSTAEVAAALDQAHPERGIKNTVVRTTLENLVARGQAQRTKQGSSVYYVAPDTTSSQQQEEAQSEEAQ</sequence>
<proteinExistence type="predicted"/>
<protein>
    <recommendedName>
        <fullName evidence="5">Regulatory protein</fullName>
    </recommendedName>
</protein>
<feature type="coiled-coil region" evidence="1">
    <location>
        <begin position="23"/>
        <end position="50"/>
    </location>
</feature>
<accession>A0ABP5YMZ4</accession>
<name>A0ABP5YMZ4_STRLO</name>
<evidence type="ECO:0000256" key="2">
    <source>
        <dbReference type="SAM" id="MobiDB-lite"/>
    </source>
</evidence>
<dbReference type="InterPro" id="IPR036388">
    <property type="entry name" value="WH-like_DNA-bd_sf"/>
</dbReference>
<evidence type="ECO:0000313" key="4">
    <source>
        <dbReference type="Proteomes" id="UP001501777"/>
    </source>
</evidence>
<evidence type="ECO:0000256" key="1">
    <source>
        <dbReference type="SAM" id="Coils"/>
    </source>
</evidence>
<gene>
    <name evidence="3" type="ORF">GCM10010276_21180</name>
</gene>
<feature type="region of interest" description="Disordered" evidence="2">
    <location>
        <begin position="176"/>
        <end position="209"/>
    </location>
</feature>
<keyword evidence="1" id="KW-0175">Coiled coil</keyword>
<organism evidence="3 4">
    <name type="scientific">Streptomyces longisporus</name>
    <dbReference type="NCBI Taxonomy" id="1948"/>
    <lineage>
        <taxon>Bacteria</taxon>
        <taxon>Bacillati</taxon>
        <taxon>Actinomycetota</taxon>
        <taxon>Actinomycetes</taxon>
        <taxon>Kitasatosporales</taxon>
        <taxon>Streptomycetaceae</taxon>
        <taxon>Streptomyces</taxon>
    </lineage>
</organism>
<evidence type="ECO:0000313" key="3">
    <source>
        <dbReference type="EMBL" id="GAA2483436.1"/>
    </source>
</evidence>